<comment type="caution">
    <text evidence="2">The sequence shown here is derived from an EMBL/GenBank/DDBJ whole genome shotgun (WGS) entry which is preliminary data.</text>
</comment>
<dbReference type="AlphaFoldDB" id="A0A8J6K8Q8"/>
<gene>
    <name evidence="2" type="ORF">GDO78_009293</name>
</gene>
<protein>
    <submittedName>
        <fullName evidence="2">Uncharacterized protein</fullName>
    </submittedName>
</protein>
<proteinExistence type="predicted"/>
<reference evidence="2" key="1">
    <citation type="thesis" date="2020" institute="ProQuest LLC" country="789 East Eisenhower Parkway, Ann Arbor, MI, USA">
        <title>Comparative Genomics and Chromosome Evolution.</title>
        <authorList>
            <person name="Mudd A.B."/>
        </authorList>
    </citation>
    <scope>NUCLEOTIDE SEQUENCE</scope>
    <source>
        <strain evidence="2">HN-11 Male</strain>
        <tissue evidence="2">Kidney and liver</tissue>
    </source>
</reference>
<dbReference type="EMBL" id="WNTK01000005">
    <property type="protein sequence ID" value="KAG9483276.1"/>
    <property type="molecule type" value="Genomic_DNA"/>
</dbReference>
<keyword evidence="1" id="KW-0812">Transmembrane</keyword>
<organism evidence="2 3">
    <name type="scientific">Eleutherodactylus coqui</name>
    <name type="common">Puerto Rican coqui</name>
    <dbReference type="NCBI Taxonomy" id="57060"/>
    <lineage>
        <taxon>Eukaryota</taxon>
        <taxon>Metazoa</taxon>
        <taxon>Chordata</taxon>
        <taxon>Craniata</taxon>
        <taxon>Vertebrata</taxon>
        <taxon>Euteleostomi</taxon>
        <taxon>Amphibia</taxon>
        <taxon>Batrachia</taxon>
        <taxon>Anura</taxon>
        <taxon>Neobatrachia</taxon>
        <taxon>Hyloidea</taxon>
        <taxon>Eleutherodactylidae</taxon>
        <taxon>Eleutherodactylinae</taxon>
        <taxon>Eleutherodactylus</taxon>
        <taxon>Eleutherodactylus</taxon>
    </lineage>
</organism>
<sequence>MQKRKITPSRCWTNRYRNANVTFSVNFFLLLIFLDPKSTGSLIQGSRGIIMPLLLSLVSQRTDPKKESVPPITLLSISSILHINECKKCSYPQLTIEPLYSNKMSSLQHFVAQGLQRGAVMFSPPWTSSAGGQHSAEHLRFTPMTV</sequence>
<accession>A0A8J6K8Q8</accession>
<evidence type="ECO:0000313" key="3">
    <source>
        <dbReference type="Proteomes" id="UP000770717"/>
    </source>
</evidence>
<evidence type="ECO:0000313" key="2">
    <source>
        <dbReference type="EMBL" id="KAG9483276.1"/>
    </source>
</evidence>
<name>A0A8J6K8Q8_ELECQ</name>
<keyword evidence="1" id="KW-1133">Transmembrane helix</keyword>
<dbReference type="Proteomes" id="UP000770717">
    <property type="component" value="Unassembled WGS sequence"/>
</dbReference>
<keyword evidence="1" id="KW-0472">Membrane</keyword>
<evidence type="ECO:0000256" key="1">
    <source>
        <dbReference type="SAM" id="Phobius"/>
    </source>
</evidence>
<feature type="transmembrane region" description="Helical" evidence="1">
    <location>
        <begin position="16"/>
        <end position="34"/>
    </location>
</feature>
<keyword evidence="3" id="KW-1185">Reference proteome</keyword>